<evidence type="ECO:0000313" key="3">
    <source>
        <dbReference type="Proteomes" id="UP000025171"/>
    </source>
</evidence>
<protein>
    <recommendedName>
        <fullName evidence="4">Pyrroline-5-carboxylate reductase</fullName>
    </recommendedName>
</protein>
<name>A0A059FCM5_9PROT</name>
<keyword evidence="3" id="KW-1185">Reference proteome</keyword>
<reference evidence="2 3" key="1">
    <citation type="journal article" date="2014" name="Antonie Van Leeuwenhoek">
        <title>Hyphomonas beringensis sp. nov. and Hyphomonas chukchiensis sp. nov., isolated from surface seawater of the Bering Sea and Chukchi Sea.</title>
        <authorList>
            <person name="Li C."/>
            <person name="Lai Q."/>
            <person name="Li G."/>
            <person name="Dong C."/>
            <person name="Wang J."/>
            <person name="Liao Y."/>
            <person name="Shao Z."/>
        </authorList>
    </citation>
    <scope>NUCLEOTIDE SEQUENCE [LARGE SCALE GENOMIC DNA]</scope>
    <source>
        <strain evidence="2 3">MHS-2</strain>
    </source>
</reference>
<dbReference type="EMBL" id="ARYK01000010">
    <property type="protein sequence ID" value="KCZ88347.1"/>
    <property type="molecule type" value="Genomic_DNA"/>
</dbReference>
<evidence type="ECO:0008006" key="4">
    <source>
        <dbReference type="Google" id="ProtNLM"/>
    </source>
</evidence>
<keyword evidence="1" id="KW-0175">Coiled coil</keyword>
<feature type="coiled-coil region" evidence="1">
    <location>
        <begin position="52"/>
        <end position="86"/>
    </location>
</feature>
<dbReference type="InterPro" id="IPR007475">
    <property type="entry name" value="UbiK"/>
</dbReference>
<dbReference type="Pfam" id="PF04380">
    <property type="entry name" value="BMFP"/>
    <property type="match status" value="1"/>
</dbReference>
<comment type="caution">
    <text evidence="2">The sequence shown here is derived from an EMBL/GenBank/DDBJ whole genome shotgun (WGS) entry which is preliminary data.</text>
</comment>
<accession>A0A059FCM5</accession>
<organism evidence="2 3">
    <name type="scientific">Hyphomonas johnsonii MHS-2</name>
    <dbReference type="NCBI Taxonomy" id="1280950"/>
    <lineage>
        <taxon>Bacteria</taxon>
        <taxon>Pseudomonadati</taxon>
        <taxon>Pseudomonadota</taxon>
        <taxon>Alphaproteobacteria</taxon>
        <taxon>Hyphomonadales</taxon>
        <taxon>Hyphomonadaceae</taxon>
        <taxon>Hyphomonas</taxon>
    </lineage>
</organism>
<dbReference type="RefSeq" id="WP_035618907.1">
    <property type="nucleotide sequence ID" value="NZ_ARYK01000010.1"/>
</dbReference>
<gene>
    <name evidence="2" type="ORF">HJO_15833</name>
</gene>
<dbReference type="PATRIC" id="fig|1280950.3.peg.3181"/>
<evidence type="ECO:0000256" key="1">
    <source>
        <dbReference type="SAM" id="Coils"/>
    </source>
</evidence>
<dbReference type="eggNOG" id="COG2960">
    <property type="taxonomic scope" value="Bacteria"/>
</dbReference>
<proteinExistence type="predicted"/>
<sequence length="89" mass="9138">MANTNPLLDDIAGMMTGAMGAARAAGEEAKTAAQSRIRALIADMDLAGRDEVEALKALATAALERVETLEARVAALESGAKAKKSKPAE</sequence>
<dbReference type="Proteomes" id="UP000025171">
    <property type="component" value="Unassembled WGS sequence"/>
</dbReference>
<evidence type="ECO:0000313" key="2">
    <source>
        <dbReference type="EMBL" id="KCZ88347.1"/>
    </source>
</evidence>
<dbReference type="AlphaFoldDB" id="A0A059FCM5"/>
<dbReference type="STRING" id="1280950.HJO_15833"/>